<keyword evidence="3" id="KW-1185">Reference proteome</keyword>
<feature type="region of interest" description="Disordered" evidence="1">
    <location>
        <begin position="169"/>
        <end position="198"/>
    </location>
</feature>
<reference evidence="2" key="1">
    <citation type="journal article" date="2023" name="Mol. Biol. Evol.">
        <title>Third-Generation Sequencing Reveals the Adaptive Role of the Epigenome in Three Deep-Sea Polychaetes.</title>
        <authorList>
            <person name="Perez M."/>
            <person name="Aroh O."/>
            <person name="Sun Y."/>
            <person name="Lan Y."/>
            <person name="Juniper S.K."/>
            <person name="Young C.R."/>
            <person name="Angers B."/>
            <person name="Qian P.Y."/>
        </authorList>
    </citation>
    <scope>NUCLEOTIDE SEQUENCE</scope>
    <source>
        <strain evidence="2">P08H-3</strain>
    </source>
</reference>
<feature type="compositionally biased region" description="Basic and acidic residues" evidence="1">
    <location>
        <begin position="185"/>
        <end position="194"/>
    </location>
</feature>
<evidence type="ECO:0000313" key="3">
    <source>
        <dbReference type="Proteomes" id="UP001208570"/>
    </source>
</evidence>
<feature type="region of interest" description="Disordered" evidence="1">
    <location>
        <begin position="430"/>
        <end position="456"/>
    </location>
</feature>
<feature type="compositionally biased region" description="Basic and acidic residues" evidence="1">
    <location>
        <begin position="1"/>
        <end position="15"/>
    </location>
</feature>
<comment type="caution">
    <text evidence="2">The sequence shown here is derived from an EMBL/GenBank/DDBJ whole genome shotgun (WGS) entry which is preliminary data.</text>
</comment>
<feature type="compositionally biased region" description="Polar residues" evidence="1">
    <location>
        <begin position="76"/>
        <end position="92"/>
    </location>
</feature>
<name>A0AAD9N5W6_9ANNE</name>
<feature type="compositionally biased region" description="Polar residues" evidence="1">
    <location>
        <begin position="169"/>
        <end position="183"/>
    </location>
</feature>
<feature type="region of interest" description="Disordered" evidence="1">
    <location>
        <begin position="390"/>
        <end position="416"/>
    </location>
</feature>
<protein>
    <submittedName>
        <fullName evidence="2">Uncharacterized protein</fullName>
    </submittedName>
</protein>
<feature type="region of interest" description="Disordered" evidence="1">
    <location>
        <begin position="76"/>
        <end position="115"/>
    </location>
</feature>
<evidence type="ECO:0000313" key="2">
    <source>
        <dbReference type="EMBL" id="KAK2156176.1"/>
    </source>
</evidence>
<dbReference type="AlphaFoldDB" id="A0AAD9N5W6"/>
<evidence type="ECO:0000256" key="1">
    <source>
        <dbReference type="SAM" id="MobiDB-lite"/>
    </source>
</evidence>
<sequence>MVTSVRELRTDDRRIPPRPNPLDIRSLGDSLSDRHYPSHLVELEQLRRSTQPDLPSVCVPSTIYRQENAINTFMSDTTNSGGVQSQNQWGNNYATPPPPPPYTAQPQQCPGQGMQGYGCAQATMPAQQNDMNMMSQPVLGGQQPSPPRNIDPFAALTATESHLALLNSATDPSTLPTASSLTPIESHKSNHKTDLPVAPEPLRADLLPAATHGSDMTLDRRLSTTETHLSLDTQSALDSSLLLPKYSGSFSSDLRIPNPRYPNTCLPTTTDMRHSLLPSSPTYHHSVTNSNTNLSILEQSRTLSTLPLNISQSYSLISPHSLLSSINVPPNTLGSPSYLVTSPTVLGSSFLYPHISSSGGSSALTQPDLYIHTTEGRTLELLGGGSIVDSRTRLSLTPPPPHTTQHVPMETQPTTVDEKTKAQLLPLGGMVRDPLQPVHQSAAAPQPEDSSVWRPY</sequence>
<dbReference type="Proteomes" id="UP001208570">
    <property type="component" value="Unassembled WGS sequence"/>
</dbReference>
<feature type="region of interest" description="Disordered" evidence="1">
    <location>
        <begin position="1"/>
        <end position="32"/>
    </location>
</feature>
<proteinExistence type="predicted"/>
<gene>
    <name evidence="2" type="ORF">LSH36_220g08001</name>
</gene>
<dbReference type="EMBL" id="JAODUP010000220">
    <property type="protein sequence ID" value="KAK2156176.1"/>
    <property type="molecule type" value="Genomic_DNA"/>
</dbReference>
<accession>A0AAD9N5W6</accession>
<organism evidence="2 3">
    <name type="scientific">Paralvinella palmiformis</name>
    <dbReference type="NCBI Taxonomy" id="53620"/>
    <lineage>
        <taxon>Eukaryota</taxon>
        <taxon>Metazoa</taxon>
        <taxon>Spiralia</taxon>
        <taxon>Lophotrochozoa</taxon>
        <taxon>Annelida</taxon>
        <taxon>Polychaeta</taxon>
        <taxon>Sedentaria</taxon>
        <taxon>Canalipalpata</taxon>
        <taxon>Terebellida</taxon>
        <taxon>Terebelliformia</taxon>
        <taxon>Alvinellidae</taxon>
        <taxon>Paralvinella</taxon>
    </lineage>
</organism>